<feature type="transmembrane region" description="Helical" evidence="1">
    <location>
        <begin position="266"/>
        <end position="289"/>
    </location>
</feature>
<accession>A0AAE4CT60</accession>
<dbReference type="EMBL" id="JAVDYC010000001">
    <property type="protein sequence ID" value="MDR7323740.1"/>
    <property type="molecule type" value="Genomic_DNA"/>
</dbReference>
<feature type="transmembrane region" description="Helical" evidence="1">
    <location>
        <begin position="49"/>
        <end position="72"/>
    </location>
</feature>
<feature type="transmembrane region" description="Helical" evidence="1">
    <location>
        <begin position="444"/>
        <end position="465"/>
    </location>
</feature>
<dbReference type="InterPro" id="IPR026898">
    <property type="entry name" value="PrsW"/>
</dbReference>
<evidence type="ECO:0000313" key="2">
    <source>
        <dbReference type="EMBL" id="MDR7323740.1"/>
    </source>
</evidence>
<dbReference type="Pfam" id="PF13367">
    <property type="entry name" value="PrsW-protease"/>
    <property type="match status" value="1"/>
</dbReference>
<reference evidence="2 3" key="1">
    <citation type="submission" date="2023-07" db="EMBL/GenBank/DDBJ databases">
        <title>Sequencing the genomes of 1000 actinobacteria strains.</title>
        <authorList>
            <person name="Klenk H.-P."/>
        </authorList>
    </citation>
    <scope>NUCLEOTIDE SEQUENCE [LARGE SCALE GENOMIC DNA]</scope>
    <source>
        <strain evidence="2 3">DSM 44711</strain>
    </source>
</reference>
<dbReference type="Proteomes" id="UP001183629">
    <property type="component" value="Unassembled WGS sequence"/>
</dbReference>
<keyword evidence="3" id="KW-1185">Reference proteome</keyword>
<name>A0AAE4CT60_9ACTN</name>
<feature type="transmembrane region" description="Helical" evidence="1">
    <location>
        <begin position="84"/>
        <end position="108"/>
    </location>
</feature>
<keyword evidence="1" id="KW-0472">Membrane</keyword>
<comment type="caution">
    <text evidence="2">The sequence shown here is derived from an EMBL/GenBank/DDBJ whole genome shotgun (WGS) entry which is preliminary data.</text>
</comment>
<proteinExistence type="predicted"/>
<keyword evidence="1" id="KW-1133">Transmembrane helix</keyword>
<keyword evidence="1" id="KW-0812">Transmembrane</keyword>
<gene>
    <name evidence="2" type="ORF">J2S44_003990</name>
</gene>
<evidence type="ECO:0000313" key="3">
    <source>
        <dbReference type="Proteomes" id="UP001183629"/>
    </source>
</evidence>
<protein>
    <submittedName>
        <fullName evidence="2">RsiW-degrading membrane proteinase PrsW (M82 family)</fullName>
    </submittedName>
</protein>
<dbReference type="PANTHER" id="PTHR36844:SF1">
    <property type="entry name" value="PROTEASE PRSW"/>
    <property type="match status" value="1"/>
</dbReference>
<dbReference type="GO" id="GO:0008233">
    <property type="term" value="F:peptidase activity"/>
    <property type="evidence" value="ECO:0007669"/>
    <property type="project" value="InterPro"/>
</dbReference>
<dbReference type="PANTHER" id="PTHR36844">
    <property type="entry name" value="PROTEASE PRSW"/>
    <property type="match status" value="1"/>
</dbReference>
<sequence>MSEPNEVLPAREGALSRGALLLPAFWVLAVLLAVGAVRMTVFLRESVTSYPVATVVAVVLFALYAVPFWIFVGGLDFLEREPRTLLATAFAWGALVATAVAIPGAGALHNVLAKLVSPEFAASWGAAIAGPTIEETVKVLGVFAIVLVAAGQVNSPLDGAVYGAMVGLGFQVAEDVVFAVNAVAVEGQGDRVSPVVITFFLRGFLAGLWSHTLFGALAGLGVGYLVVRTDRPLFRRAGIALLAFAGSWACHFLWNTPILLDGPVEGALGVLLILVIKGIPPLLLIAYVVRAAHGREAEYYVSLLADLNDPEIATEAELRALGSGTRRAAARGYAHGQAGIRGRRAVRRLQQAQARLAVSLSRANGDGTGLRGADGSELRGADGDGAGFREADGDGAGLRANGGGTTAEVARWKREVRAQRVRLRRLRHPEARAPEERGGTVRGIFTATGAVGLLMMVVWAAIAALGGR</sequence>
<dbReference type="AlphaFoldDB" id="A0AAE4CT60"/>
<organism evidence="2 3">
    <name type="scientific">Catenuloplanes niger</name>
    <dbReference type="NCBI Taxonomy" id="587534"/>
    <lineage>
        <taxon>Bacteria</taxon>
        <taxon>Bacillati</taxon>
        <taxon>Actinomycetota</taxon>
        <taxon>Actinomycetes</taxon>
        <taxon>Micromonosporales</taxon>
        <taxon>Micromonosporaceae</taxon>
        <taxon>Catenuloplanes</taxon>
    </lineage>
</organism>
<feature type="transmembrane region" description="Helical" evidence="1">
    <location>
        <begin position="208"/>
        <end position="227"/>
    </location>
</feature>
<feature type="transmembrane region" description="Helical" evidence="1">
    <location>
        <begin position="20"/>
        <end position="43"/>
    </location>
</feature>
<evidence type="ECO:0000256" key="1">
    <source>
        <dbReference type="SAM" id="Phobius"/>
    </source>
</evidence>
<feature type="transmembrane region" description="Helical" evidence="1">
    <location>
        <begin position="239"/>
        <end position="260"/>
    </location>
</feature>
<dbReference type="RefSeq" id="WP_310416103.1">
    <property type="nucleotide sequence ID" value="NZ_JAVDYC010000001.1"/>
</dbReference>